<name>A0A1B6DJY6_9HEMI</name>
<dbReference type="EMBL" id="GEDC01022715">
    <property type="protein sequence ID" value="JAS14583.1"/>
    <property type="molecule type" value="Transcribed_RNA"/>
</dbReference>
<dbReference type="EMBL" id="GEDC01011378">
    <property type="protein sequence ID" value="JAS25920.1"/>
    <property type="molecule type" value="Transcribed_RNA"/>
</dbReference>
<sequence>MFKNMEDHSSFVEHGFKDGVRQKSQSLQELVRFPSPELNCKTETTVSCETLNSHSVSSASKSKDSGIHRSTSCLSLASRNRSYDHVESKVKQYIKNIKDSEALRKRKEALNNKIEYVNTIKKPVIDNLEEPSILKQKIYTLESELQEKNILLETQQELYNELLYKYAEAKNIIDSMRLDGFGITYNSSQDIFKPNSDHLSNLNEKLDNRSTEINIQDAVNFKKFSTDILCESSIKHSTPLCSPKNTLSPICSVFSTSSQLNRLYIPLSKSEIIKHNNEVSNNSARKSSSIPSINKHRPTIDLPKDAPFDKVKRWQESLPNKSLLSASISDLSDSSLISFKELQLLQQSKIIANLKSEKTTKLKNQETLRKSKVNHQHLVTEYNDEDQSNVFNKKNFKCKINRSKHVSKSNLPPEKIISKDNVLTTINKDQDSKIFNNHILSNKMFDNSTAKMSTKTTLIKKRFMEDLKFKSCSDFNLRSEDEISTCYPDSESSSNITLKCSVITDDISSSSSIFENYNRFNDFVLKNSPKRKVNNTNCTPSKIAKVNGMIDARLSLKSSETNRTSECIIWESKLSNLFQKPNRKLFGTSNNIDNELWKNSCSEFKKSKNLPESLKYAEYLVNVMTRRLEMIEITLQR</sequence>
<accession>A0A1B6DJY6</accession>
<organism evidence="4">
    <name type="scientific">Clastoptera arizonana</name>
    <name type="common">Arizona spittle bug</name>
    <dbReference type="NCBI Taxonomy" id="38151"/>
    <lineage>
        <taxon>Eukaryota</taxon>
        <taxon>Metazoa</taxon>
        <taxon>Ecdysozoa</taxon>
        <taxon>Arthropoda</taxon>
        <taxon>Hexapoda</taxon>
        <taxon>Insecta</taxon>
        <taxon>Pterygota</taxon>
        <taxon>Neoptera</taxon>
        <taxon>Paraneoptera</taxon>
        <taxon>Hemiptera</taxon>
        <taxon>Auchenorrhyncha</taxon>
        <taxon>Cercopoidea</taxon>
        <taxon>Clastopteridae</taxon>
        <taxon>Clastoptera</taxon>
    </lineage>
</organism>
<evidence type="ECO:0000313" key="3">
    <source>
        <dbReference type="EMBL" id="JAS25213.1"/>
    </source>
</evidence>
<feature type="compositionally biased region" description="Polar residues" evidence="1">
    <location>
        <begin position="278"/>
        <end position="292"/>
    </location>
</feature>
<feature type="region of interest" description="Disordered" evidence="1">
    <location>
        <begin position="278"/>
        <end position="305"/>
    </location>
</feature>
<reference evidence="4" key="1">
    <citation type="submission" date="2015-12" db="EMBL/GenBank/DDBJ databases">
        <title>De novo transcriptome assembly of four potential Pierce s Disease insect vectors from Arizona vineyards.</title>
        <authorList>
            <person name="Tassone E.E."/>
        </authorList>
    </citation>
    <scope>NUCLEOTIDE SEQUENCE</scope>
</reference>
<evidence type="ECO:0000256" key="1">
    <source>
        <dbReference type="SAM" id="MobiDB-lite"/>
    </source>
</evidence>
<dbReference type="EMBL" id="GEDC01012085">
    <property type="protein sequence ID" value="JAS25213.1"/>
    <property type="molecule type" value="Transcribed_RNA"/>
</dbReference>
<dbReference type="AlphaFoldDB" id="A0A1B6DJY6"/>
<evidence type="ECO:0000313" key="4">
    <source>
        <dbReference type="EMBL" id="JAS25920.1"/>
    </source>
</evidence>
<proteinExistence type="predicted"/>
<evidence type="ECO:0000313" key="2">
    <source>
        <dbReference type="EMBL" id="JAS14583.1"/>
    </source>
</evidence>
<gene>
    <name evidence="3" type="ORF">g.7223</name>
    <name evidence="4" type="ORF">g.7225</name>
    <name evidence="2" type="ORF">g.7227</name>
</gene>
<protein>
    <submittedName>
        <fullName evidence="4">Uncharacterized protein</fullName>
    </submittedName>
</protein>